<dbReference type="InterPro" id="IPR036165">
    <property type="entry name" value="YefM-like_sf"/>
</dbReference>
<name>A0A2H9T9M3_9ZZZZ</name>
<proteinExistence type="inferred from homology"/>
<evidence type="ECO:0000313" key="2">
    <source>
        <dbReference type="EMBL" id="PJE79894.1"/>
    </source>
</evidence>
<accession>A0A2H9T9M3</accession>
<protein>
    <recommendedName>
        <fullName evidence="3">Antitoxin</fullName>
    </recommendedName>
</protein>
<dbReference type="NCBIfam" id="TIGR01552">
    <property type="entry name" value="phd_fam"/>
    <property type="match status" value="1"/>
</dbReference>
<dbReference type="InterPro" id="IPR006442">
    <property type="entry name" value="Antitoxin_Phd/YefM"/>
</dbReference>
<dbReference type="AlphaFoldDB" id="A0A2H9T9M3"/>
<evidence type="ECO:0000256" key="1">
    <source>
        <dbReference type="ARBA" id="ARBA00009981"/>
    </source>
</evidence>
<comment type="caution">
    <text evidence="2">The sequence shown here is derived from an EMBL/GenBank/DDBJ whole genome shotgun (WGS) entry which is preliminary data.</text>
</comment>
<sequence>MEQVNISELRANLLNYLKKAQAGQPLMVTSNGEILATIASPDALKQSARKALDNLASNANADDVINSGDTPWDAMQL</sequence>
<evidence type="ECO:0008006" key="3">
    <source>
        <dbReference type="Google" id="ProtNLM"/>
    </source>
</evidence>
<dbReference type="EMBL" id="NSIT01000042">
    <property type="protein sequence ID" value="PJE79894.1"/>
    <property type="molecule type" value="Genomic_DNA"/>
</dbReference>
<dbReference type="Gene3D" id="3.40.1620.10">
    <property type="entry name" value="YefM-like domain"/>
    <property type="match status" value="1"/>
</dbReference>
<dbReference type="Pfam" id="PF02604">
    <property type="entry name" value="PhdYeFM_antitox"/>
    <property type="match status" value="1"/>
</dbReference>
<comment type="similarity">
    <text evidence="1">Belongs to the phD/YefM antitoxin family.</text>
</comment>
<gene>
    <name evidence="2" type="ORF">CI610_01118</name>
</gene>
<organism evidence="2">
    <name type="scientific">invertebrate metagenome</name>
    <dbReference type="NCBI Taxonomy" id="1711999"/>
    <lineage>
        <taxon>unclassified sequences</taxon>
        <taxon>metagenomes</taxon>
        <taxon>organismal metagenomes</taxon>
    </lineage>
</organism>
<reference evidence="2" key="1">
    <citation type="journal article" date="2017" name="Appl. Environ. Microbiol.">
        <title>Molecular characterization of an Endozoicomonas-like organism causing infection in king scallop Pecten maximus L.</title>
        <authorList>
            <person name="Cano I."/>
            <person name="van Aerle R."/>
            <person name="Ross S."/>
            <person name="Verner-Jeffreys D.W."/>
            <person name="Paley R.K."/>
            <person name="Rimmer G."/>
            <person name="Ryder D."/>
            <person name="Hooper P."/>
            <person name="Stone D."/>
            <person name="Feist S.W."/>
        </authorList>
    </citation>
    <scope>NUCLEOTIDE SEQUENCE</scope>
</reference>
<dbReference type="SUPFAM" id="SSF143120">
    <property type="entry name" value="YefM-like"/>
    <property type="match status" value="1"/>
</dbReference>